<evidence type="ECO:0000313" key="6">
    <source>
        <dbReference type="Proteomes" id="UP000502196"/>
    </source>
</evidence>
<dbReference type="SUPFAM" id="SSF52518">
    <property type="entry name" value="Thiamin diphosphate-binding fold (THDP-binding)"/>
    <property type="match status" value="1"/>
</dbReference>
<keyword evidence="3" id="KW-0786">Thiamine pyrophosphate</keyword>
<keyword evidence="2 5" id="KW-0560">Oxidoreductase</keyword>
<dbReference type="CDD" id="cd07036">
    <property type="entry name" value="TPP_PYR_E1-PDHc-beta_like"/>
    <property type="match status" value="1"/>
</dbReference>
<dbReference type="PANTHER" id="PTHR43257:SF2">
    <property type="entry name" value="PYRUVATE DEHYDROGENASE E1 COMPONENT SUBUNIT BETA"/>
    <property type="match status" value="1"/>
</dbReference>
<reference evidence="5 6" key="1">
    <citation type="submission" date="2020-04" db="EMBL/GenBank/DDBJ databases">
        <authorList>
            <person name="Hogendoorn C."/>
        </authorList>
    </citation>
    <scope>NUCLEOTIDE SEQUENCE [LARGE SCALE GENOMIC DNA]</scope>
    <source>
        <strain evidence="5">COOX1</strain>
    </source>
</reference>
<dbReference type="PANTHER" id="PTHR43257">
    <property type="entry name" value="PYRUVATE DEHYDROGENASE E1 COMPONENT BETA SUBUNIT"/>
    <property type="match status" value="1"/>
</dbReference>
<evidence type="ECO:0000259" key="4">
    <source>
        <dbReference type="SMART" id="SM00861"/>
    </source>
</evidence>
<evidence type="ECO:0000256" key="1">
    <source>
        <dbReference type="ARBA" id="ARBA00001964"/>
    </source>
</evidence>
<dbReference type="Pfam" id="PF02779">
    <property type="entry name" value="Transket_pyr"/>
    <property type="match status" value="1"/>
</dbReference>
<comment type="cofactor">
    <cofactor evidence="1">
        <name>thiamine diphosphate</name>
        <dbReference type="ChEBI" id="CHEBI:58937"/>
    </cofactor>
</comment>
<feature type="domain" description="Transketolase-like pyrimidine-binding" evidence="4">
    <location>
        <begin position="7"/>
        <end position="182"/>
    </location>
</feature>
<gene>
    <name evidence="5" type="primary">pdhB</name>
    <name evidence="5" type="ORF">COOX1_1833</name>
</gene>
<evidence type="ECO:0000256" key="2">
    <source>
        <dbReference type="ARBA" id="ARBA00023002"/>
    </source>
</evidence>
<dbReference type="Gene3D" id="3.40.50.920">
    <property type="match status" value="1"/>
</dbReference>
<dbReference type="InterPro" id="IPR033248">
    <property type="entry name" value="Transketolase_C"/>
</dbReference>
<dbReference type="InterPro" id="IPR029061">
    <property type="entry name" value="THDP-binding"/>
</dbReference>
<dbReference type="Gene3D" id="3.40.50.970">
    <property type="match status" value="1"/>
</dbReference>
<dbReference type="AlphaFoldDB" id="A0A6F9E9W0"/>
<keyword evidence="5" id="KW-0670">Pyruvate</keyword>
<evidence type="ECO:0000256" key="3">
    <source>
        <dbReference type="ARBA" id="ARBA00023052"/>
    </source>
</evidence>
<dbReference type="Pfam" id="PF02780">
    <property type="entry name" value="Transketolase_C"/>
    <property type="match status" value="1"/>
</dbReference>
<sequence length="329" mass="35411">MRETRNMTMIQAIQDGLYTALAEDDGVLVFGEDVGQNGGVFRATDGLQDAFGPRRVFDAPLSESGIVGTAVGMAAAGLKPVVEIQFMGFIYPAFEQIVSHAARVRTRTRGRHPAPLVIRAPYGGGIRAPELHSDSSEAFFVHQPGLKVVAPSGPYDAKGLLLAAIDDPDPVVFLEPIRLYRAFKEEVPLGHYSVPIGKAKVVREGGDLAMFVWGGMVPWAMEAAEKAARQDGIETRVVDLRTLFPLDVATIVESVEHTGRAIIVHEAPRTAGVGAEVATLIQERAFYSLEAPVVRVAGFDVPFPLFSLEDLYLPGVARILSGIRRAVAA</sequence>
<dbReference type="InterPro" id="IPR005475">
    <property type="entry name" value="Transketolase-like_Pyr-bd"/>
</dbReference>
<organism evidence="5 6">
    <name type="scientific">Kyrpidia spormannii</name>
    <dbReference type="NCBI Taxonomy" id="2055160"/>
    <lineage>
        <taxon>Bacteria</taxon>
        <taxon>Bacillati</taxon>
        <taxon>Bacillota</taxon>
        <taxon>Bacilli</taxon>
        <taxon>Bacillales</taxon>
        <taxon>Alicyclobacillaceae</taxon>
        <taxon>Kyrpidia</taxon>
    </lineage>
</organism>
<protein>
    <submittedName>
        <fullName evidence="5">Pyruvate dehydrogenase (E1 beta subunit)</fullName>
        <ecNumber evidence="5">1.2.4.1</ecNumber>
    </submittedName>
</protein>
<dbReference type="SMART" id="SM00861">
    <property type="entry name" value="Transket_pyr"/>
    <property type="match status" value="1"/>
</dbReference>
<dbReference type="GO" id="GO:0004739">
    <property type="term" value="F:pyruvate dehydrogenase (acetyl-transferring) activity"/>
    <property type="evidence" value="ECO:0007669"/>
    <property type="project" value="UniProtKB-EC"/>
</dbReference>
<dbReference type="FunFam" id="3.40.50.970:FF:000001">
    <property type="entry name" value="Pyruvate dehydrogenase E1 beta subunit"/>
    <property type="match status" value="1"/>
</dbReference>
<dbReference type="SUPFAM" id="SSF52922">
    <property type="entry name" value="TK C-terminal domain-like"/>
    <property type="match status" value="1"/>
</dbReference>
<proteinExistence type="predicted"/>
<dbReference type="EMBL" id="LR792683">
    <property type="protein sequence ID" value="CAB3393285.1"/>
    <property type="molecule type" value="Genomic_DNA"/>
</dbReference>
<dbReference type="FunFam" id="3.40.50.920:FF:000001">
    <property type="entry name" value="Pyruvate dehydrogenase E1 beta subunit"/>
    <property type="match status" value="1"/>
</dbReference>
<name>A0A6F9E9W0_9BACL</name>
<accession>A0A6F9E9W0</accession>
<dbReference type="Proteomes" id="UP000502196">
    <property type="component" value="Chromosome"/>
</dbReference>
<dbReference type="InterPro" id="IPR009014">
    <property type="entry name" value="Transketo_C/PFOR_II"/>
</dbReference>
<dbReference type="EC" id="1.2.4.1" evidence="5"/>
<evidence type="ECO:0000313" key="5">
    <source>
        <dbReference type="EMBL" id="CAB3393285.1"/>
    </source>
</evidence>